<gene>
    <name evidence="1" type="ORF">GCM10010430_12240</name>
</gene>
<dbReference type="EMBL" id="BAAATR010000004">
    <property type="protein sequence ID" value="GAA2233178.1"/>
    <property type="molecule type" value="Genomic_DNA"/>
</dbReference>
<name>A0ABP5QED7_9ACTN</name>
<organism evidence="1 2">
    <name type="scientific">Kitasatospora cystarginea</name>
    <dbReference type="NCBI Taxonomy" id="58350"/>
    <lineage>
        <taxon>Bacteria</taxon>
        <taxon>Bacillati</taxon>
        <taxon>Actinomycetota</taxon>
        <taxon>Actinomycetes</taxon>
        <taxon>Kitasatosporales</taxon>
        <taxon>Streptomycetaceae</taxon>
        <taxon>Kitasatospora</taxon>
    </lineage>
</organism>
<dbReference type="Pfam" id="PF03995">
    <property type="entry name" value="Inhibitor_I36"/>
    <property type="match status" value="2"/>
</dbReference>
<dbReference type="SUPFAM" id="SSF49695">
    <property type="entry name" value="gamma-Crystallin-like"/>
    <property type="match status" value="1"/>
</dbReference>
<accession>A0ABP5QED7</accession>
<evidence type="ECO:0000313" key="1">
    <source>
        <dbReference type="EMBL" id="GAA2233178.1"/>
    </source>
</evidence>
<protein>
    <submittedName>
        <fullName evidence="1">Peptidase inhibitor family I36 protein</fullName>
    </submittedName>
</protein>
<reference evidence="2" key="1">
    <citation type="journal article" date="2019" name="Int. J. Syst. Evol. Microbiol.">
        <title>The Global Catalogue of Microorganisms (GCM) 10K type strain sequencing project: providing services to taxonomists for standard genome sequencing and annotation.</title>
        <authorList>
            <consortium name="The Broad Institute Genomics Platform"/>
            <consortium name="The Broad Institute Genome Sequencing Center for Infectious Disease"/>
            <person name="Wu L."/>
            <person name="Ma J."/>
        </authorList>
    </citation>
    <scope>NUCLEOTIDE SEQUENCE [LARGE SCALE GENOMIC DNA]</scope>
    <source>
        <strain evidence="2">JCM 7356</strain>
    </source>
</reference>
<evidence type="ECO:0000313" key="2">
    <source>
        <dbReference type="Proteomes" id="UP001500305"/>
    </source>
</evidence>
<dbReference type="Proteomes" id="UP001500305">
    <property type="component" value="Unassembled WGS sequence"/>
</dbReference>
<dbReference type="RefSeq" id="WP_344635181.1">
    <property type="nucleotide sequence ID" value="NZ_BAAATR010000004.1"/>
</dbReference>
<keyword evidence="2" id="KW-1185">Reference proteome</keyword>
<sequence length="232" mass="24443">MTTPSRRAVTGVMAILLALICAYVGVRYSTQPDRAARCPAGSFCLYGGKDGTLMTASAPAAAWDLTGSGGPVRTVRNSSQYWACLYEKPSFGGRVGKVPPGGTQDMKGSATPSVASIKAAKSQAGCLSDYERCPERSLCLFREPSGRGPMQYWTAAAPEYGSDWHGGAGSVWNRSVQAACLYPAPGYRGQWTAPDGQHYDSFVVPPGSSTTLGAPYQTAVGSHRLVDDPSEC</sequence>
<proteinExistence type="predicted"/>
<dbReference type="InterPro" id="IPR011024">
    <property type="entry name" value="G_crystallin-like"/>
</dbReference>
<comment type="caution">
    <text evidence="1">The sequence shown here is derived from an EMBL/GenBank/DDBJ whole genome shotgun (WGS) entry which is preliminary data.</text>
</comment>